<evidence type="ECO:0000313" key="2">
    <source>
        <dbReference type="Proteomes" id="UP000078200"/>
    </source>
</evidence>
<protein>
    <submittedName>
        <fullName evidence="1">Uncharacterized protein</fullName>
    </submittedName>
</protein>
<evidence type="ECO:0000313" key="1">
    <source>
        <dbReference type="EnsemblMetazoa" id="GAUT031186-PA"/>
    </source>
</evidence>
<organism evidence="1 2">
    <name type="scientific">Glossina austeni</name>
    <name type="common">Savannah tsetse fly</name>
    <dbReference type="NCBI Taxonomy" id="7395"/>
    <lineage>
        <taxon>Eukaryota</taxon>
        <taxon>Metazoa</taxon>
        <taxon>Ecdysozoa</taxon>
        <taxon>Arthropoda</taxon>
        <taxon>Hexapoda</taxon>
        <taxon>Insecta</taxon>
        <taxon>Pterygota</taxon>
        <taxon>Neoptera</taxon>
        <taxon>Endopterygota</taxon>
        <taxon>Diptera</taxon>
        <taxon>Brachycera</taxon>
        <taxon>Muscomorpha</taxon>
        <taxon>Hippoboscoidea</taxon>
        <taxon>Glossinidae</taxon>
        <taxon>Glossina</taxon>
    </lineage>
</organism>
<keyword evidence="2" id="KW-1185">Reference proteome</keyword>
<accession>A0A1A9VAM4</accession>
<name>A0A1A9VAM4_GLOAU</name>
<dbReference type="Proteomes" id="UP000078200">
    <property type="component" value="Unassembled WGS sequence"/>
</dbReference>
<reference evidence="1" key="1">
    <citation type="submission" date="2020-05" db="UniProtKB">
        <authorList>
            <consortium name="EnsemblMetazoa"/>
        </authorList>
    </citation>
    <scope>IDENTIFICATION</scope>
    <source>
        <strain evidence="1">TTRI</strain>
    </source>
</reference>
<dbReference type="AlphaFoldDB" id="A0A1A9VAM4"/>
<sequence length="119" mass="13941">MDSLLDATTISQYGFIQEVVTYPFRIHSIHCEPIWITTNGDSYPNIVIYHMSAKHPTDNAGFQNHQHHYDRHRHYLNEYISTKQRNNKGKKKKCICSTAIRDYHTGLHCTLHIIARAMM</sequence>
<dbReference type="VEuPathDB" id="VectorBase:GAUT031186"/>
<dbReference type="EnsemblMetazoa" id="GAUT031186-RA">
    <property type="protein sequence ID" value="GAUT031186-PA"/>
    <property type="gene ID" value="GAUT031186"/>
</dbReference>
<proteinExistence type="predicted"/>